<feature type="region of interest" description="Disordered" evidence="1">
    <location>
        <begin position="247"/>
        <end position="299"/>
    </location>
</feature>
<evidence type="ECO:0000313" key="3">
    <source>
        <dbReference type="Proteomes" id="UP000604046"/>
    </source>
</evidence>
<keyword evidence="3" id="KW-1185">Reference proteome</keyword>
<proteinExistence type="predicted"/>
<accession>A0A812MWK3</accession>
<dbReference type="OrthoDB" id="10390824at2759"/>
<gene>
    <name evidence="2" type="ORF">SNAT2548_LOCUS14308</name>
</gene>
<reference evidence="2" key="1">
    <citation type="submission" date="2021-02" db="EMBL/GenBank/DDBJ databases">
        <authorList>
            <person name="Dougan E. K."/>
            <person name="Rhodes N."/>
            <person name="Thang M."/>
            <person name="Chan C."/>
        </authorList>
    </citation>
    <scope>NUCLEOTIDE SEQUENCE</scope>
</reference>
<sequence length="299" mass="33405">MQPEAAARCPPFGATDILVRPPVIERPSKLTLSRSDLEGRLESQLTARLRELPSGVRDRDLEARLRAVKVELEGLVESRGRGAADLFESRLGELRNQIEDKLETFVQSRLDTLRQECHQDAKTCIQEAQVRLSEDVVALQQRLVAELRAETTAAINRESAALAALDEQLWITDQRLGQRIDDLAQSRLRERNASGVKGGRLLSSLITETFEDSDRTLAEPVTPEASRRTAQRVSGGVLAAAQLAAKSLMEESRTPEPVEERGLCRDSASRMRHQRDINEAASRLLRRDDDVGASRRSRR</sequence>
<comment type="caution">
    <text evidence="2">The sequence shown here is derived from an EMBL/GenBank/DDBJ whole genome shotgun (WGS) entry which is preliminary data.</text>
</comment>
<dbReference type="EMBL" id="CAJNDS010001646">
    <property type="protein sequence ID" value="CAE7269673.1"/>
    <property type="molecule type" value="Genomic_DNA"/>
</dbReference>
<evidence type="ECO:0000313" key="2">
    <source>
        <dbReference type="EMBL" id="CAE7269673.1"/>
    </source>
</evidence>
<feature type="compositionally biased region" description="Basic and acidic residues" evidence="1">
    <location>
        <begin position="248"/>
        <end position="278"/>
    </location>
</feature>
<dbReference type="Proteomes" id="UP000604046">
    <property type="component" value="Unassembled WGS sequence"/>
</dbReference>
<dbReference type="AlphaFoldDB" id="A0A812MWK3"/>
<name>A0A812MWK3_9DINO</name>
<protein>
    <submittedName>
        <fullName evidence="2">Uncharacterized protein</fullName>
    </submittedName>
</protein>
<evidence type="ECO:0000256" key="1">
    <source>
        <dbReference type="SAM" id="MobiDB-lite"/>
    </source>
</evidence>
<organism evidence="2 3">
    <name type="scientific">Symbiodinium natans</name>
    <dbReference type="NCBI Taxonomy" id="878477"/>
    <lineage>
        <taxon>Eukaryota</taxon>
        <taxon>Sar</taxon>
        <taxon>Alveolata</taxon>
        <taxon>Dinophyceae</taxon>
        <taxon>Suessiales</taxon>
        <taxon>Symbiodiniaceae</taxon>
        <taxon>Symbiodinium</taxon>
    </lineage>
</organism>